<gene>
    <name evidence="3" type="ORF">FMUND_14488</name>
</gene>
<dbReference type="OrthoDB" id="426882at2759"/>
<dbReference type="Proteomes" id="UP000544331">
    <property type="component" value="Unassembled WGS sequence"/>
</dbReference>
<dbReference type="GO" id="GO:0003677">
    <property type="term" value="F:DNA binding"/>
    <property type="evidence" value="ECO:0007669"/>
    <property type="project" value="InterPro"/>
</dbReference>
<dbReference type="GO" id="GO:0008270">
    <property type="term" value="F:zinc ion binding"/>
    <property type="evidence" value="ECO:0007669"/>
    <property type="project" value="InterPro"/>
</dbReference>
<evidence type="ECO:0000256" key="1">
    <source>
        <dbReference type="ARBA" id="ARBA00023242"/>
    </source>
</evidence>
<evidence type="ECO:0000313" key="3">
    <source>
        <dbReference type="EMBL" id="KAF5700045.1"/>
    </source>
</evidence>
<reference evidence="3 4" key="1">
    <citation type="submission" date="2020-05" db="EMBL/GenBank/DDBJ databases">
        <title>Identification and distribution of gene clusters putatively required for synthesis of sphingolipid metabolism inhibitors in phylogenetically diverse species of the filamentous fungus Fusarium.</title>
        <authorList>
            <person name="Kim H.-S."/>
            <person name="Busman M."/>
            <person name="Brown D.W."/>
            <person name="Divon H."/>
            <person name="Uhlig S."/>
            <person name="Proctor R.H."/>
        </authorList>
    </citation>
    <scope>NUCLEOTIDE SEQUENCE [LARGE SCALE GENOMIC DNA]</scope>
    <source>
        <strain evidence="3 4">NRRL 66235</strain>
    </source>
</reference>
<evidence type="ECO:0000259" key="2">
    <source>
        <dbReference type="Pfam" id="PF04082"/>
    </source>
</evidence>
<dbReference type="InterPro" id="IPR007219">
    <property type="entry name" value="XnlR_reg_dom"/>
</dbReference>
<dbReference type="GO" id="GO:0006351">
    <property type="term" value="P:DNA-templated transcription"/>
    <property type="evidence" value="ECO:0007669"/>
    <property type="project" value="InterPro"/>
</dbReference>
<accession>A0A8H5XVG3</accession>
<dbReference type="Pfam" id="PF04082">
    <property type="entry name" value="Fungal_trans"/>
    <property type="match status" value="1"/>
</dbReference>
<sequence length="564" mass="64985">MDEGADILRRIQRGQDVESILGHIQRADILKQAHVVPDHYYQYEFPYRKDMPSFLIQEGNQYLDSWLYKYSLSEASMLDDDASTTHDPIIYQAPYHAGVMVDPHLDQIKAVDWTSIIKDNKSLRKLLQTYFLTEYTFFPAFQKDYFLQDMASGRKEYCSSILVHAVLASACHGYSSTKHRSRFWNPETLGYQCLAEARRLWELEIGHAQLTTIQGAIVLAIVHDANGRDEEGRAYLAQAVAAAHAMQLFSSQNNSDDREFNSRAVTAWALFGLQAVHSFHVFKAPLLFMPPSIPLPEHDECYGDFVLRFPAAKGPISVNYANTFRTLSEFRLIMNDVAAVFFSDLRNTPVTTVDRIKGFCIRLDSWYQNLPPDLKTREISFPWQLKLHMHYYQLIIYLLETLRMTSTPALVDESVQKVLSDAKIRMETLLRLYYLRHGFESYDIFVISLLASIGFMQAKTLKSSETAGLESRRSTVVLVAKGLQDQSQNCYLARLVLRILKGSVGNENQFLLKELDNDEEDEEAERVMEEQVKSSWPIDLEWIDVDPEKKRLENLIRRTKELDV</sequence>
<dbReference type="PANTHER" id="PTHR47256">
    <property type="entry name" value="ZN(II)2CYS6 TRANSCRIPTION FACTOR (EUROFUNG)-RELATED"/>
    <property type="match status" value="1"/>
</dbReference>
<organism evidence="3 4">
    <name type="scientific">Fusarium mundagurra</name>
    <dbReference type="NCBI Taxonomy" id="1567541"/>
    <lineage>
        <taxon>Eukaryota</taxon>
        <taxon>Fungi</taxon>
        <taxon>Dikarya</taxon>
        <taxon>Ascomycota</taxon>
        <taxon>Pezizomycotina</taxon>
        <taxon>Sordariomycetes</taxon>
        <taxon>Hypocreomycetidae</taxon>
        <taxon>Hypocreales</taxon>
        <taxon>Nectriaceae</taxon>
        <taxon>Fusarium</taxon>
        <taxon>Fusarium fujikuroi species complex</taxon>
    </lineage>
</organism>
<dbReference type="EMBL" id="JAAOAN010000757">
    <property type="protein sequence ID" value="KAF5700045.1"/>
    <property type="molecule type" value="Genomic_DNA"/>
</dbReference>
<dbReference type="CDD" id="cd12148">
    <property type="entry name" value="fungal_TF_MHR"/>
    <property type="match status" value="1"/>
</dbReference>
<name>A0A8H5XVG3_9HYPO</name>
<evidence type="ECO:0000313" key="4">
    <source>
        <dbReference type="Proteomes" id="UP000544331"/>
    </source>
</evidence>
<dbReference type="PANTHER" id="PTHR47256:SF1">
    <property type="entry name" value="ZN(II)2CYS6 TRANSCRIPTION FACTOR (EUROFUNG)"/>
    <property type="match status" value="1"/>
</dbReference>
<protein>
    <submittedName>
        <fullName evidence="3">Nitrogen assimilation transcription factor nirA</fullName>
    </submittedName>
</protein>
<proteinExistence type="predicted"/>
<dbReference type="AlphaFoldDB" id="A0A8H5XVG3"/>
<keyword evidence="1" id="KW-0539">Nucleus</keyword>
<keyword evidence="4" id="KW-1185">Reference proteome</keyword>
<dbReference type="InterPro" id="IPR053187">
    <property type="entry name" value="Notoamide_regulator"/>
</dbReference>
<comment type="caution">
    <text evidence="3">The sequence shown here is derived from an EMBL/GenBank/DDBJ whole genome shotgun (WGS) entry which is preliminary data.</text>
</comment>
<feature type="domain" description="Xylanolytic transcriptional activator regulatory" evidence="2">
    <location>
        <begin position="127"/>
        <end position="305"/>
    </location>
</feature>